<evidence type="ECO:0000256" key="5">
    <source>
        <dbReference type="ARBA" id="ARBA00023136"/>
    </source>
</evidence>
<dbReference type="Pfam" id="PF00482">
    <property type="entry name" value="T2SSF"/>
    <property type="match status" value="1"/>
</dbReference>
<feature type="transmembrane region" description="Helical" evidence="6">
    <location>
        <begin position="85"/>
        <end position="106"/>
    </location>
</feature>
<dbReference type="Proteomes" id="UP001058461">
    <property type="component" value="Chromosome"/>
</dbReference>
<evidence type="ECO:0000256" key="3">
    <source>
        <dbReference type="ARBA" id="ARBA00022692"/>
    </source>
</evidence>
<evidence type="ECO:0000313" key="8">
    <source>
        <dbReference type="EMBL" id="UTW12049.1"/>
    </source>
</evidence>
<protein>
    <submittedName>
        <fullName evidence="8">Type II secretion system F family protein</fullName>
    </submittedName>
</protein>
<evidence type="ECO:0000256" key="2">
    <source>
        <dbReference type="ARBA" id="ARBA00022475"/>
    </source>
</evidence>
<feature type="transmembrane region" description="Helical" evidence="6">
    <location>
        <begin position="264"/>
        <end position="283"/>
    </location>
</feature>
<keyword evidence="3 6" id="KW-0812">Transmembrane</keyword>
<keyword evidence="4 6" id="KW-1133">Transmembrane helix</keyword>
<feature type="transmembrane region" description="Helical" evidence="6">
    <location>
        <begin position="54"/>
        <end position="79"/>
    </location>
</feature>
<sequence length="291" mass="32114">MTEGVLLLLLLGVMLCCGIWLMVQRRRVLVAVPLSDSVSEDPAKRRRLADQLRILQLNVEPLVFVAGIGMLSVLVFLVFLEIFPASVAFAALAGFCVLPLAFYILVDLVAWRARAFEASLTDALDLIQAALQGGEPPRRALLVAARASRGAVREELQELTRRLDYGLPIDSACARMVTLYDTEGVRLFTQVLIAKWQSEASFGGLLGAVSGILRERIKRRLLISGQLSGTRLAAVFAAVLPYLLIPVFLWKEPDWLARLTEHAIGPQLLFAAVLCQVAGFLWLRRLLRSDP</sequence>
<dbReference type="PANTHER" id="PTHR35007">
    <property type="entry name" value="INTEGRAL MEMBRANE PROTEIN-RELATED"/>
    <property type="match status" value="1"/>
</dbReference>
<dbReference type="PANTHER" id="PTHR35007:SF1">
    <property type="entry name" value="PILUS ASSEMBLY PROTEIN"/>
    <property type="match status" value="1"/>
</dbReference>
<evidence type="ECO:0000256" key="1">
    <source>
        <dbReference type="ARBA" id="ARBA00004651"/>
    </source>
</evidence>
<gene>
    <name evidence="8" type="ORF">KDW95_22970</name>
</gene>
<keyword evidence="2" id="KW-1003">Cell membrane</keyword>
<keyword evidence="9" id="KW-1185">Reference proteome</keyword>
<proteinExistence type="predicted"/>
<comment type="subcellular location">
    <subcellularLocation>
        <location evidence="1">Cell membrane</location>
        <topology evidence="1">Multi-pass membrane protein</topology>
    </subcellularLocation>
</comment>
<evidence type="ECO:0000313" key="9">
    <source>
        <dbReference type="Proteomes" id="UP001058461"/>
    </source>
</evidence>
<keyword evidence="5 6" id="KW-0472">Membrane</keyword>
<evidence type="ECO:0000259" key="7">
    <source>
        <dbReference type="Pfam" id="PF00482"/>
    </source>
</evidence>
<feature type="transmembrane region" description="Helical" evidence="6">
    <location>
        <begin position="221"/>
        <end position="244"/>
    </location>
</feature>
<dbReference type="InterPro" id="IPR018076">
    <property type="entry name" value="T2SS_GspF_dom"/>
</dbReference>
<dbReference type="RefSeq" id="WP_255854100.1">
    <property type="nucleotide sequence ID" value="NZ_CP073347.1"/>
</dbReference>
<organism evidence="8 9">
    <name type="scientific">Marinobacterium rhizophilum</name>
    <dbReference type="NCBI Taxonomy" id="420402"/>
    <lineage>
        <taxon>Bacteria</taxon>
        <taxon>Pseudomonadati</taxon>
        <taxon>Pseudomonadota</taxon>
        <taxon>Gammaproteobacteria</taxon>
        <taxon>Oceanospirillales</taxon>
        <taxon>Oceanospirillaceae</taxon>
        <taxon>Marinobacterium</taxon>
    </lineage>
</organism>
<reference evidence="8" key="1">
    <citation type="submission" date="2021-04" db="EMBL/GenBank/DDBJ databases">
        <title>Oceanospirillales bacteria with DddD are important DMSP degraders in coastal seawater.</title>
        <authorList>
            <person name="Liu J."/>
        </authorList>
    </citation>
    <scope>NUCLEOTIDE SEQUENCE</scope>
    <source>
        <strain evidence="8">D13-1</strain>
    </source>
</reference>
<evidence type="ECO:0000256" key="6">
    <source>
        <dbReference type="SAM" id="Phobius"/>
    </source>
</evidence>
<accession>A0ABY5HLB2</accession>
<name>A0ABY5HLB2_9GAMM</name>
<dbReference type="EMBL" id="CP073347">
    <property type="protein sequence ID" value="UTW12049.1"/>
    <property type="molecule type" value="Genomic_DNA"/>
</dbReference>
<evidence type="ECO:0000256" key="4">
    <source>
        <dbReference type="ARBA" id="ARBA00022989"/>
    </source>
</evidence>
<feature type="domain" description="Type II secretion system protein GspF" evidence="7">
    <location>
        <begin position="124"/>
        <end position="248"/>
    </location>
</feature>
<feature type="transmembrane region" description="Helical" evidence="6">
    <location>
        <begin position="6"/>
        <end position="23"/>
    </location>
</feature>